<dbReference type="Gene3D" id="3.30.450.20">
    <property type="entry name" value="PAS domain"/>
    <property type="match status" value="1"/>
</dbReference>
<dbReference type="Gene3D" id="3.30.450.280">
    <property type="entry name" value="GAF domain"/>
    <property type="match status" value="1"/>
</dbReference>
<dbReference type="Gene3D" id="3.30.565.10">
    <property type="entry name" value="Histidine kinase-like ATPase, C-terminal domain"/>
    <property type="match status" value="1"/>
</dbReference>
<dbReference type="PANTHER" id="PTHR41523">
    <property type="entry name" value="TWO-COMPONENT SYSTEM SENSOR PROTEIN"/>
    <property type="match status" value="1"/>
</dbReference>
<dbReference type="PANTHER" id="PTHR41523:SF8">
    <property type="entry name" value="ETHYLENE RESPONSE SENSOR PROTEIN"/>
    <property type="match status" value="1"/>
</dbReference>
<evidence type="ECO:0000256" key="1">
    <source>
        <dbReference type="ARBA" id="ARBA00000085"/>
    </source>
</evidence>
<feature type="domain" description="Histidine kinase" evidence="8">
    <location>
        <begin position="296"/>
        <end position="490"/>
    </location>
</feature>
<keyword evidence="4" id="KW-0808">Transferase</keyword>
<sequence length="491" mass="53832">MPAINRLVADRTSLAAADITWLEELVDDWQMLADTSFSDLILWVPDKDPNVFWAAAQVRPDTGPTALEDDVVGESVSYDDESLVTEAFMSAEMCETSDNKLSAGIPVDVWAIPVIRHDDVIAVVERHTNQMGVRAPGSTEDNYLEIADILSEMLHHGRFPLFPDFDRALAPKVTDGVIRVASTGMVTFASPNALSAFRRLGLTGDLDGEYFIPMVRDLCPKVREVGQSFTLDLEGRWLSETDIENSEATLRARVIPLQTWLDDVEVSAGTMILIRDLTELRDRDRQLVTKDATIREIHHRVKNNLQTVAALLRLQSRRMKNPDAKEALRQAMGRVSAIAVVHEILSQNFEEQVAFDEVADRILHMVGDVAASSGSVAARREGSFGSVPAETATALSLATTELCQNAIEHSLDSSSGNVIVRPYRTDDSLVVDIVNDGSPLPEGFSLDQHRSSLGLSIVTTLVQDLGGTFTLENNPDGVGTCAKLMIPLDRS</sequence>
<comment type="catalytic activity">
    <reaction evidence="1">
        <text>ATP + protein L-histidine = ADP + protein N-phospho-L-histidine.</text>
        <dbReference type="EC" id="2.7.13.3"/>
    </reaction>
</comment>
<evidence type="ECO:0000256" key="5">
    <source>
        <dbReference type="ARBA" id="ARBA00022741"/>
    </source>
</evidence>
<dbReference type="InterPro" id="IPR011495">
    <property type="entry name" value="Sig_transdc_His_kin_sub2_dim/P"/>
</dbReference>
<dbReference type="InterPro" id="IPR011102">
    <property type="entry name" value="Sig_transdc_His_kinase_HWE"/>
</dbReference>
<evidence type="ECO:0000256" key="3">
    <source>
        <dbReference type="ARBA" id="ARBA00022553"/>
    </source>
</evidence>
<keyword evidence="7" id="KW-0067">ATP-binding</keyword>
<evidence type="ECO:0000256" key="4">
    <source>
        <dbReference type="ARBA" id="ARBA00022679"/>
    </source>
</evidence>
<organism evidence="9 10">
    <name type="scientific">Cutibacterium avidum</name>
    <dbReference type="NCBI Taxonomy" id="33010"/>
    <lineage>
        <taxon>Bacteria</taxon>
        <taxon>Bacillati</taxon>
        <taxon>Actinomycetota</taxon>
        <taxon>Actinomycetes</taxon>
        <taxon>Propionibacteriales</taxon>
        <taxon>Propionibacteriaceae</taxon>
        <taxon>Cutibacterium</taxon>
    </lineage>
</organism>
<dbReference type="Proteomes" id="UP000259211">
    <property type="component" value="Unassembled WGS sequence"/>
</dbReference>
<dbReference type="Pfam" id="PF07568">
    <property type="entry name" value="HisKA_2"/>
    <property type="match status" value="1"/>
</dbReference>
<dbReference type="InterPro" id="IPR005467">
    <property type="entry name" value="His_kinase_dom"/>
</dbReference>
<comment type="caution">
    <text evidence="9">The sequence shown here is derived from an EMBL/GenBank/DDBJ whole genome shotgun (WGS) entry which is preliminary data.</text>
</comment>
<dbReference type="Pfam" id="PF12282">
    <property type="entry name" value="GAF_PdtaS"/>
    <property type="match status" value="1"/>
</dbReference>
<keyword evidence="6 9" id="KW-0418">Kinase</keyword>
<evidence type="ECO:0000313" key="10">
    <source>
        <dbReference type="Proteomes" id="UP000259211"/>
    </source>
</evidence>
<dbReference type="SUPFAM" id="SSF55874">
    <property type="entry name" value="ATPase domain of HSP90 chaperone/DNA topoisomerase II/histidine kinase"/>
    <property type="match status" value="1"/>
</dbReference>
<dbReference type="EC" id="2.7.13.3" evidence="2"/>
<keyword evidence="3" id="KW-0597">Phosphoprotein</keyword>
<reference evidence="9 10" key="1">
    <citation type="submission" date="2017-07" db="EMBL/GenBank/DDBJ databases">
        <authorList>
            <person name="Sun Z.S."/>
            <person name="Albrecht U."/>
            <person name="Echele G."/>
            <person name="Lee C.C."/>
        </authorList>
    </citation>
    <scope>NUCLEOTIDE SEQUENCE [LARGE SCALE GENOMIC DNA]</scope>
    <source>
        <strain evidence="9 10">P16-029</strain>
    </source>
</reference>
<accession>A0A3E2DHU5</accession>
<dbReference type="InterPro" id="IPR022066">
    <property type="entry name" value="PdtaS_GAF"/>
</dbReference>
<dbReference type="GO" id="GO:0004673">
    <property type="term" value="F:protein histidine kinase activity"/>
    <property type="evidence" value="ECO:0007669"/>
    <property type="project" value="UniProtKB-EC"/>
</dbReference>
<proteinExistence type="predicted"/>
<protein>
    <recommendedName>
        <fullName evidence="2">histidine kinase</fullName>
        <ecNumber evidence="2">2.7.13.3</ecNumber>
    </recommendedName>
</protein>
<dbReference type="RefSeq" id="WP_117189150.1">
    <property type="nucleotide sequence ID" value="NZ_NOWI01000004.1"/>
</dbReference>
<evidence type="ECO:0000259" key="8">
    <source>
        <dbReference type="PROSITE" id="PS50109"/>
    </source>
</evidence>
<dbReference type="GO" id="GO:0005524">
    <property type="term" value="F:ATP binding"/>
    <property type="evidence" value="ECO:0007669"/>
    <property type="project" value="UniProtKB-KW"/>
</dbReference>
<name>A0A3E2DHU5_9ACTN</name>
<dbReference type="InterPro" id="IPR003594">
    <property type="entry name" value="HATPase_dom"/>
</dbReference>
<evidence type="ECO:0000256" key="6">
    <source>
        <dbReference type="ARBA" id="ARBA00022777"/>
    </source>
</evidence>
<dbReference type="PROSITE" id="PS50109">
    <property type="entry name" value="HIS_KIN"/>
    <property type="match status" value="1"/>
</dbReference>
<dbReference type="Pfam" id="PF02518">
    <property type="entry name" value="HATPase_c"/>
    <property type="match status" value="1"/>
</dbReference>
<dbReference type="AlphaFoldDB" id="A0A3E2DHU5"/>
<dbReference type="EMBL" id="NOWI01000004">
    <property type="protein sequence ID" value="RFT44888.1"/>
    <property type="molecule type" value="Genomic_DNA"/>
</dbReference>
<gene>
    <name evidence="9" type="ORF">CHT91_05345</name>
</gene>
<keyword evidence="5" id="KW-0547">Nucleotide-binding</keyword>
<dbReference type="SMART" id="SM00911">
    <property type="entry name" value="HWE_HK"/>
    <property type="match status" value="1"/>
</dbReference>
<evidence type="ECO:0000256" key="7">
    <source>
        <dbReference type="ARBA" id="ARBA00022840"/>
    </source>
</evidence>
<evidence type="ECO:0000313" key="9">
    <source>
        <dbReference type="EMBL" id="RFT44888.1"/>
    </source>
</evidence>
<dbReference type="InterPro" id="IPR036890">
    <property type="entry name" value="HATPase_C_sf"/>
</dbReference>
<evidence type="ECO:0000256" key="2">
    <source>
        <dbReference type="ARBA" id="ARBA00012438"/>
    </source>
</evidence>
<dbReference type="InterPro" id="IPR038424">
    <property type="entry name" value="H_kinase_PdtaS_GAF_sf"/>
</dbReference>
<dbReference type="SMART" id="SM00387">
    <property type="entry name" value="HATPase_c"/>
    <property type="match status" value="1"/>
</dbReference>